<proteinExistence type="predicted"/>
<gene>
    <name evidence="8" type="ORF">SAMN05660420_03003</name>
</gene>
<dbReference type="GO" id="GO:0043565">
    <property type="term" value="F:sequence-specific DNA binding"/>
    <property type="evidence" value="ECO:0007669"/>
    <property type="project" value="InterPro"/>
</dbReference>
<dbReference type="SMART" id="SM00448">
    <property type="entry name" value="REC"/>
    <property type="match status" value="1"/>
</dbReference>
<dbReference type="EMBL" id="FNQN01000010">
    <property type="protein sequence ID" value="SEA72984.1"/>
    <property type="molecule type" value="Genomic_DNA"/>
</dbReference>
<evidence type="ECO:0000313" key="9">
    <source>
        <dbReference type="Proteomes" id="UP000199409"/>
    </source>
</evidence>
<keyword evidence="5" id="KW-0597">Phosphoprotein</keyword>
<dbReference type="InterPro" id="IPR025662">
    <property type="entry name" value="Sigma_54_int_dom_ATP-bd_1"/>
</dbReference>
<dbReference type="Gene3D" id="1.10.10.60">
    <property type="entry name" value="Homeodomain-like"/>
    <property type="match status" value="1"/>
</dbReference>
<dbReference type="SMART" id="SM00382">
    <property type="entry name" value="AAA"/>
    <property type="match status" value="1"/>
</dbReference>
<dbReference type="PROSITE" id="PS00675">
    <property type="entry name" value="SIGMA54_INTERACT_1"/>
    <property type="match status" value="1"/>
</dbReference>
<dbReference type="Pfam" id="PF25601">
    <property type="entry name" value="AAA_lid_14"/>
    <property type="match status" value="1"/>
</dbReference>
<dbReference type="SUPFAM" id="SSF52540">
    <property type="entry name" value="P-loop containing nucleoside triphosphate hydrolases"/>
    <property type="match status" value="1"/>
</dbReference>
<dbReference type="SUPFAM" id="SSF52172">
    <property type="entry name" value="CheY-like"/>
    <property type="match status" value="1"/>
</dbReference>
<dbReference type="FunFam" id="3.40.50.300:FF:000006">
    <property type="entry name" value="DNA-binding transcriptional regulator NtrC"/>
    <property type="match status" value="1"/>
</dbReference>
<dbReference type="PANTHER" id="PTHR32071">
    <property type="entry name" value="TRANSCRIPTIONAL REGULATORY PROTEIN"/>
    <property type="match status" value="1"/>
</dbReference>
<dbReference type="GO" id="GO:0005524">
    <property type="term" value="F:ATP binding"/>
    <property type="evidence" value="ECO:0007669"/>
    <property type="project" value="UniProtKB-KW"/>
</dbReference>
<dbReference type="InterPro" id="IPR027417">
    <property type="entry name" value="P-loop_NTPase"/>
</dbReference>
<evidence type="ECO:0000256" key="4">
    <source>
        <dbReference type="ARBA" id="ARBA00023163"/>
    </source>
</evidence>
<evidence type="ECO:0000256" key="2">
    <source>
        <dbReference type="ARBA" id="ARBA00022840"/>
    </source>
</evidence>
<dbReference type="InterPro" id="IPR003593">
    <property type="entry name" value="AAA+_ATPase"/>
</dbReference>
<feature type="modified residue" description="4-aspartylphosphate" evidence="5">
    <location>
        <position position="60"/>
    </location>
</feature>
<keyword evidence="2" id="KW-0067">ATP-binding</keyword>
<dbReference type="InterPro" id="IPR002078">
    <property type="entry name" value="Sigma_54_int"/>
</dbReference>
<dbReference type="Gene3D" id="1.10.8.60">
    <property type="match status" value="1"/>
</dbReference>
<name>A0A1H4DJU1_9BACT</name>
<dbReference type="Pfam" id="PF02954">
    <property type="entry name" value="HTH_8"/>
    <property type="match status" value="1"/>
</dbReference>
<dbReference type="PRINTS" id="PR01590">
    <property type="entry name" value="HTHFIS"/>
</dbReference>
<keyword evidence="9" id="KW-1185">Reference proteome</keyword>
<reference evidence="8 9" key="1">
    <citation type="submission" date="2016-10" db="EMBL/GenBank/DDBJ databases">
        <authorList>
            <person name="de Groot N.N."/>
        </authorList>
    </citation>
    <scope>NUCLEOTIDE SEQUENCE [LARGE SCALE GENOMIC DNA]</scope>
    <source>
        <strain evidence="8 9">DSM 7343</strain>
    </source>
</reference>
<dbReference type="PROSITE" id="PS50110">
    <property type="entry name" value="RESPONSE_REGULATORY"/>
    <property type="match status" value="1"/>
</dbReference>
<keyword evidence="3" id="KW-0805">Transcription regulation</keyword>
<sequence length="473" mass="52612">MAKKYPLLPLLLVDDEPVWLHSLAVNLKLNVGINNLIECSDSRDVLELLDRQEIGLILLDLTMPHLSGEELLSLIVENHPAVPVIILSGLNQLETAVRCMRLGAFDYFVKTTEQERLLAGIRRALNHMELERENRTLKAQFMRHELQHPELFAAIITGNKHMRSIFQYIEAVAGSPEPVLITGESGVGKELVAKAVHQVSTPEGPWVAVNVAGLDDNTFADTLFGHTRGAYTGADSQRAGMIEKATSGTLFLDEIGDLSPTSQVKLLRLMQEGEYFPLGSDTAKRLQARVVFATNRDLAAMQSSGAFRKDLYYRLHAHHVQIPPLRERLEDLPLLLDFFLQKAADSLGKKKPTPPEELAVLLATYYFPGNIRELRSMVYDAVSLHQGRKLSMDSFKQAIGYGDGEPLEGSKQEIESASSTEFIFPERLPPLKQAADLWVAEALRRSQGNQNIAAQLLGISPQALSKRLKKQQS</sequence>
<dbReference type="AlphaFoldDB" id="A0A1H4DJU1"/>
<feature type="domain" description="Response regulatory" evidence="7">
    <location>
        <begin position="9"/>
        <end position="125"/>
    </location>
</feature>
<dbReference type="GO" id="GO:0000160">
    <property type="term" value="P:phosphorelay signal transduction system"/>
    <property type="evidence" value="ECO:0007669"/>
    <property type="project" value="InterPro"/>
</dbReference>
<evidence type="ECO:0000259" key="7">
    <source>
        <dbReference type="PROSITE" id="PS50110"/>
    </source>
</evidence>
<keyword evidence="4" id="KW-0804">Transcription</keyword>
<dbReference type="InterPro" id="IPR011006">
    <property type="entry name" value="CheY-like_superfamily"/>
</dbReference>
<protein>
    <submittedName>
        <fullName evidence="8">Two component, sigma54 specific, transcriptional regulator, Fis family</fullName>
    </submittedName>
</protein>
<dbReference type="Gene3D" id="3.40.50.300">
    <property type="entry name" value="P-loop containing nucleotide triphosphate hydrolases"/>
    <property type="match status" value="1"/>
</dbReference>
<dbReference type="Proteomes" id="UP000199409">
    <property type="component" value="Unassembled WGS sequence"/>
</dbReference>
<dbReference type="RefSeq" id="WP_245706622.1">
    <property type="nucleotide sequence ID" value="NZ_FNQN01000010.1"/>
</dbReference>
<dbReference type="Pfam" id="PF00158">
    <property type="entry name" value="Sigma54_activat"/>
    <property type="match status" value="1"/>
</dbReference>
<organism evidence="8 9">
    <name type="scientific">Desulfuromusa kysingii</name>
    <dbReference type="NCBI Taxonomy" id="37625"/>
    <lineage>
        <taxon>Bacteria</taxon>
        <taxon>Pseudomonadati</taxon>
        <taxon>Thermodesulfobacteriota</taxon>
        <taxon>Desulfuromonadia</taxon>
        <taxon>Desulfuromonadales</taxon>
        <taxon>Geopsychrobacteraceae</taxon>
        <taxon>Desulfuromusa</taxon>
    </lineage>
</organism>
<dbReference type="CDD" id="cd00009">
    <property type="entry name" value="AAA"/>
    <property type="match status" value="1"/>
</dbReference>
<dbReference type="InterPro" id="IPR058031">
    <property type="entry name" value="AAA_lid_NorR"/>
</dbReference>
<dbReference type="Pfam" id="PF00072">
    <property type="entry name" value="Response_reg"/>
    <property type="match status" value="1"/>
</dbReference>
<keyword evidence="1" id="KW-0547">Nucleotide-binding</keyword>
<dbReference type="InterPro" id="IPR002197">
    <property type="entry name" value="HTH_Fis"/>
</dbReference>
<evidence type="ECO:0000259" key="6">
    <source>
        <dbReference type="PROSITE" id="PS50045"/>
    </source>
</evidence>
<dbReference type="InterPro" id="IPR001789">
    <property type="entry name" value="Sig_transdc_resp-reg_receiver"/>
</dbReference>
<evidence type="ECO:0000256" key="5">
    <source>
        <dbReference type="PROSITE-ProRule" id="PRU00169"/>
    </source>
</evidence>
<dbReference type="GO" id="GO:0006355">
    <property type="term" value="P:regulation of DNA-templated transcription"/>
    <property type="evidence" value="ECO:0007669"/>
    <property type="project" value="InterPro"/>
</dbReference>
<evidence type="ECO:0000256" key="1">
    <source>
        <dbReference type="ARBA" id="ARBA00022741"/>
    </source>
</evidence>
<dbReference type="Gene3D" id="3.40.50.2300">
    <property type="match status" value="1"/>
</dbReference>
<dbReference type="STRING" id="37625.SAMN05660420_03003"/>
<feature type="domain" description="Sigma-54 factor interaction" evidence="6">
    <location>
        <begin position="155"/>
        <end position="383"/>
    </location>
</feature>
<accession>A0A1H4DJU1</accession>
<evidence type="ECO:0000313" key="8">
    <source>
        <dbReference type="EMBL" id="SEA72984.1"/>
    </source>
</evidence>
<dbReference type="PROSITE" id="PS50045">
    <property type="entry name" value="SIGMA54_INTERACT_4"/>
    <property type="match status" value="1"/>
</dbReference>
<dbReference type="PANTHER" id="PTHR32071:SF13">
    <property type="entry name" value="RESPONSE REGULATOR HSFA"/>
    <property type="match status" value="1"/>
</dbReference>
<evidence type="ECO:0000256" key="3">
    <source>
        <dbReference type="ARBA" id="ARBA00023015"/>
    </source>
</evidence>